<keyword evidence="5 7" id="KW-0505">Motor protein</keyword>
<dbReference type="GO" id="GO:0009524">
    <property type="term" value="C:phragmoplast"/>
    <property type="evidence" value="ECO:0007669"/>
    <property type="project" value="UniProtKB-ARBA"/>
</dbReference>
<feature type="compositionally biased region" description="Polar residues" evidence="9">
    <location>
        <begin position="43"/>
        <end position="58"/>
    </location>
</feature>
<dbReference type="InterPro" id="IPR027417">
    <property type="entry name" value="P-loop_NTPase"/>
</dbReference>
<dbReference type="PROSITE" id="PS50067">
    <property type="entry name" value="KINESIN_MOTOR_2"/>
    <property type="match status" value="1"/>
</dbReference>
<feature type="binding site" evidence="7">
    <location>
        <begin position="176"/>
        <end position="183"/>
    </location>
    <ligand>
        <name>ATP</name>
        <dbReference type="ChEBI" id="CHEBI:30616"/>
    </ligand>
</feature>
<feature type="compositionally biased region" description="Polar residues" evidence="9">
    <location>
        <begin position="658"/>
        <end position="681"/>
    </location>
</feature>
<feature type="coiled-coil region" evidence="8">
    <location>
        <begin position="1092"/>
        <end position="1171"/>
    </location>
</feature>
<evidence type="ECO:0000256" key="6">
    <source>
        <dbReference type="ARBA" id="ARBA00034488"/>
    </source>
</evidence>
<name>A0AAD2ECB6_9LAMI</name>
<keyword evidence="4 8" id="KW-0175">Coiled coil</keyword>
<dbReference type="InterPro" id="IPR036961">
    <property type="entry name" value="Kinesin_motor_dom_sf"/>
</dbReference>
<feature type="coiled-coil region" evidence="8">
    <location>
        <begin position="991"/>
        <end position="1018"/>
    </location>
</feature>
<feature type="region of interest" description="Disordered" evidence="9">
    <location>
        <begin position="29"/>
        <end position="63"/>
    </location>
</feature>
<dbReference type="Proteomes" id="UP000834106">
    <property type="component" value="Chromosome 20"/>
</dbReference>
<dbReference type="AlphaFoldDB" id="A0AAD2ECB6"/>
<dbReference type="Pfam" id="PF00225">
    <property type="entry name" value="Kinesin"/>
    <property type="match status" value="1"/>
</dbReference>
<keyword evidence="2 7" id="KW-0547">Nucleotide-binding</keyword>
<feature type="compositionally biased region" description="Polar residues" evidence="9">
    <location>
        <begin position="603"/>
        <end position="620"/>
    </location>
</feature>
<evidence type="ECO:0000256" key="3">
    <source>
        <dbReference type="ARBA" id="ARBA00022840"/>
    </source>
</evidence>
<dbReference type="EMBL" id="OU503055">
    <property type="protein sequence ID" value="CAI9784108.1"/>
    <property type="molecule type" value="Genomic_DNA"/>
</dbReference>
<evidence type="ECO:0000256" key="9">
    <source>
        <dbReference type="SAM" id="MobiDB-lite"/>
    </source>
</evidence>
<dbReference type="PANTHER" id="PTHR37739">
    <property type="entry name" value="KINESIN-LIKE PROTEIN KIN-12D"/>
    <property type="match status" value="1"/>
</dbReference>
<feature type="compositionally biased region" description="Basic and acidic residues" evidence="9">
    <location>
        <begin position="571"/>
        <end position="584"/>
    </location>
</feature>
<dbReference type="GO" id="GO:0005524">
    <property type="term" value="F:ATP binding"/>
    <property type="evidence" value="ECO:0007669"/>
    <property type="project" value="UniProtKB-UniRule"/>
</dbReference>
<reference evidence="11" key="1">
    <citation type="submission" date="2023-05" db="EMBL/GenBank/DDBJ databases">
        <authorList>
            <person name="Huff M."/>
        </authorList>
    </citation>
    <scope>NUCLEOTIDE SEQUENCE</scope>
</reference>
<sequence length="1225" mass="137425">MKFNSEVSENRFLGSISASVSPLKSLFPKSRQRMNSNHRSRPKLNSENIAPVNPNIQISDPPLSASIPFPKKSYAEPKVNPYTEEFTSSVVQQKLPSDPDTAVKVVLRIRPANGLGNGDGMVKKVSEDSVSVGDRTYTFDSVLDSKSSQEDVYQLVGTGLVKDALAGYNTSILAYGQTGSGKTYTMWGPPSAIVENGPSVSGLQGIVPRIFRSLFSEIQKEQENSGGKQINYLCRCSFLEVYNEKIGDLLDPTQRNLEIKDDEKVGFYVENLTEEYVTGYEDVVQILIKGLSSRKVGSTSINSKSSRSHIIFTCIIESWCKESSSKCFGSSKTSRITLVDLAGFERNVLDGATKENVKEGKYIKKSMSQLGHLVNIVAEISHNGKSEDVPFRSSCLTHLLRESFGGNAKLSIICAIAPDNKCSGETLRTLRFAQRAKLMKNEPIVNLIAEDDVNDLSDQIRQLKEQLIRAKFSSYNSFRSNSGRSKGRSARESLNQLRLSLNRSLILPQIDNGSKEELCINEEDVKELGLQIDNLTSSENGEFSQLYSAEGSEADLTCEHYLSCSEESENEEIKSRVTQRELLRPDNTVSVPDPDNLSKKSMAINSTSRRSLTIGGSNQPAVLEDPVLSESPKISNSQRRSTVFSSNNLPKQDDVIESSRNQEVLQQSHQQCDQNNSSLRSSRMFPGTTESLAASLNRGLQIIDCHKKNSASTRSSVSFSFKHLALNSCPSTNKENASVQTLPEDGQSSGAPSASFVCIKCKRGGIAAADEIEDGLKTWMVPVDKSEILDGLATQITKGTENDLALALERERELDSVCKKQEAKIEHLNQLLEQYKCKNDQNSGCCNSSSLSDMKDQLPPIYEHENEICHSQNSHEKLLGWSNDENHEPEFIKEKCEIKEVHEDIDPRMKKSFDVKEREAFLKEIEILRSQLKSCTEPPANKSTDRLRSSLLLQSIQLRRSSTYAQGNNEEEFEKERERWMEMESEWISLTDELRIDLESIRQRAEKAEMELRLEKKCTEELDDVLKRSVLGQARMVEHYAELQEKYDDLVGKHRAIMEGIAEVKRAAKKAGAKGHGSRFAKSLVAELSTLRVERERERELLKKENQSLKIQLKDTAEAVHAAGELLVRLREAEEAASVAEEKNTAILEENDKLKKQIEKLKRKHKMEMITMKQYLAGSRLPEAALRPLYREDSDIMDHDTTTLQHDDDDQAWRAEFGAIYQEHY</sequence>
<dbReference type="GO" id="GO:0003777">
    <property type="term" value="F:microtubule motor activity"/>
    <property type="evidence" value="ECO:0007669"/>
    <property type="project" value="InterPro"/>
</dbReference>
<keyword evidence="1" id="KW-0493">Microtubule</keyword>
<dbReference type="FunFam" id="3.40.850.10:FF:000052">
    <property type="entry name" value="Kinesin-like protein KIN-12F"/>
    <property type="match status" value="1"/>
</dbReference>
<gene>
    <name evidence="11" type="ORF">FPE_LOCUS31538</name>
</gene>
<feature type="compositionally biased region" description="Polar residues" evidence="9">
    <location>
        <begin position="632"/>
        <end position="650"/>
    </location>
</feature>
<feature type="domain" description="Kinesin motor" evidence="10">
    <location>
        <begin position="102"/>
        <end position="439"/>
    </location>
</feature>
<keyword evidence="3 7" id="KW-0067">ATP-binding</keyword>
<comment type="similarity">
    <text evidence="6">Belongs to the TRAFAC class myosin-kinesin ATPase superfamily. Kinesin family. KIN-12 subfamily.</text>
</comment>
<dbReference type="GO" id="GO:0008017">
    <property type="term" value="F:microtubule binding"/>
    <property type="evidence" value="ECO:0007669"/>
    <property type="project" value="InterPro"/>
</dbReference>
<evidence type="ECO:0000256" key="8">
    <source>
        <dbReference type="SAM" id="Coils"/>
    </source>
</evidence>
<evidence type="ECO:0000256" key="1">
    <source>
        <dbReference type="ARBA" id="ARBA00022701"/>
    </source>
</evidence>
<dbReference type="InterPro" id="IPR044986">
    <property type="entry name" value="KIF15/KIN-12"/>
</dbReference>
<dbReference type="Gene3D" id="3.40.850.10">
    <property type="entry name" value="Kinesin motor domain"/>
    <property type="match status" value="1"/>
</dbReference>
<dbReference type="GO" id="GO:0005874">
    <property type="term" value="C:microtubule"/>
    <property type="evidence" value="ECO:0007669"/>
    <property type="project" value="UniProtKB-KW"/>
</dbReference>
<evidence type="ECO:0000256" key="2">
    <source>
        <dbReference type="ARBA" id="ARBA00022741"/>
    </source>
</evidence>
<evidence type="ECO:0000313" key="12">
    <source>
        <dbReference type="Proteomes" id="UP000834106"/>
    </source>
</evidence>
<dbReference type="GO" id="GO:0007018">
    <property type="term" value="P:microtubule-based movement"/>
    <property type="evidence" value="ECO:0007669"/>
    <property type="project" value="InterPro"/>
</dbReference>
<feature type="region of interest" description="Disordered" evidence="9">
    <location>
        <begin position="569"/>
        <end position="684"/>
    </location>
</feature>
<feature type="coiled-coil region" evidence="8">
    <location>
        <begin position="446"/>
        <end position="473"/>
    </location>
</feature>
<dbReference type="PANTHER" id="PTHR37739:SF16">
    <property type="entry name" value="KINESIN-LIKE PROTEIN"/>
    <property type="match status" value="1"/>
</dbReference>
<dbReference type="SUPFAM" id="SSF52540">
    <property type="entry name" value="P-loop containing nucleoside triphosphate hydrolases"/>
    <property type="match status" value="1"/>
</dbReference>
<dbReference type="PRINTS" id="PR00380">
    <property type="entry name" value="KINESINHEAVY"/>
</dbReference>
<accession>A0AAD2ECB6</accession>
<dbReference type="GO" id="GO:0055046">
    <property type="term" value="P:microgametogenesis"/>
    <property type="evidence" value="ECO:0007669"/>
    <property type="project" value="UniProtKB-ARBA"/>
</dbReference>
<proteinExistence type="inferred from homology"/>
<evidence type="ECO:0000256" key="7">
    <source>
        <dbReference type="PROSITE-ProRule" id="PRU00283"/>
    </source>
</evidence>
<evidence type="ECO:0000259" key="10">
    <source>
        <dbReference type="PROSITE" id="PS50067"/>
    </source>
</evidence>
<evidence type="ECO:0000313" key="11">
    <source>
        <dbReference type="EMBL" id="CAI9784108.1"/>
    </source>
</evidence>
<keyword evidence="12" id="KW-1185">Reference proteome</keyword>
<evidence type="ECO:0000256" key="5">
    <source>
        <dbReference type="ARBA" id="ARBA00023175"/>
    </source>
</evidence>
<dbReference type="GO" id="GO:0080175">
    <property type="term" value="P:phragmoplast microtubule organization"/>
    <property type="evidence" value="ECO:0007669"/>
    <property type="project" value="UniProtKB-ARBA"/>
</dbReference>
<dbReference type="GO" id="GO:0007112">
    <property type="term" value="P:male meiosis cytokinesis"/>
    <property type="evidence" value="ECO:0007669"/>
    <property type="project" value="UniProtKB-ARBA"/>
</dbReference>
<feature type="compositionally biased region" description="Basic residues" evidence="9">
    <location>
        <begin position="30"/>
        <end position="42"/>
    </location>
</feature>
<protein>
    <recommendedName>
        <fullName evidence="10">Kinesin motor domain-containing protein</fullName>
    </recommendedName>
</protein>
<dbReference type="SMART" id="SM00129">
    <property type="entry name" value="KISc"/>
    <property type="match status" value="1"/>
</dbReference>
<dbReference type="InterPro" id="IPR001752">
    <property type="entry name" value="Kinesin_motor_dom"/>
</dbReference>
<evidence type="ECO:0000256" key="4">
    <source>
        <dbReference type="ARBA" id="ARBA00023054"/>
    </source>
</evidence>
<organism evidence="11 12">
    <name type="scientific">Fraxinus pennsylvanica</name>
    <dbReference type="NCBI Taxonomy" id="56036"/>
    <lineage>
        <taxon>Eukaryota</taxon>
        <taxon>Viridiplantae</taxon>
        <taxon>Streptophyta</taxon>
        <taxon>Embryophyta</taxon>
        <taxon>Tracheophyta</taxon>
        <taxon>Spermatophyta</taxon>
        <taxon>Magnoliopsida</taxon>
        <taxon>eudicotyledons</taxon>
        <taxon>Gunneridae</taxon>
        <taxon>Pentapetalae</taxon>
        <taxon>asterids</taxon>
        <taxon>lamiids</taxon>
        <taxon>Lamiales</taxon>
        <taxon>Oleaceae</taxon>
        <taxon>Oleeae</taxon>
        <taxon>Fraxinus</taxon>
    </lineage>
</organism>